<dbReference type="Pfam" id="PF01322">
    <property type="entry name" value="Cytochrom_C_2"/>
    <property type="match status" value="1"/>
</dbReference>
<evidence type="ECO:0000256" key="1">
    <source>
        <dbReference type="ARBA" id="ARBA00022448"/>
    </source>
</evidence>
<evidence type="ECO:0000313" key="7">
    <source>
        <dbReference type="EMBL" id="MDR5653284.1"/>
    </source>
</evidence>
<dbReference type="Gene3D" id="1.20.120.10">
    <property type="entry name" value="Cytochrome c/b562"/>
    <property type="match status" value="1"/>
</dbReference>
<sequence>MKPIHMTLALSLALSAGTALFAKEGVTNPTVKARQDTMQTIRRNTAVLGDMAGGKTAFDPAAAAAAKAELAAAAAEIPVKFEPQEGDPKSEAKPEIWTGWDDYVQKAEALVAAAEAVDTASLDGVRAGMGAIGGACKSCHETYRLD</sequence>
<gene>
    <name evidence="7" type="ORF">RGD00_11760</name>
</gene>
<name>A0ABU1F8S3_9RHOB</name>
<proteinExistence type="predicted"/>
<feature type="signal peptide" evidence="6">
    <location>
        <begin position="1"/>
        <end position="22"/>
    </location>
</feature>
<reference evidence="7 8" key="1">
    <citation type="submission" date="2023-09" db="EMBL/GenBank/DDBJ databases">
        <title>Xinfangfangia sedmenti sp. nov., isolated the sedment.</title>
        <authorList>
            <person name="Xu L."/>
        </authorList>
    </citation>
    <scope>NUCLEOTIDE SEQUENCE [LARGE SCALE GENOMIC DNA]</scope>
    <source>
        <strain evidence="7 8">LG-4</strain>
    </source>
</reference>
<dbReference type="Proteomes" id="UP001247754">
    <property type="component" value="Unassembled WGS sequence"/>
</dbReference>
<dbReference type="RefSeq" id="WP_310457523.1">
    <property type="nucleotide sequence ID" value="NZ_JAVKPH010000012.1"/>
</dbReference>
<evidence type="ECO:0000313" key="8">
    <source>
        <dbReference type="Proteomes" id="UP001247754"/>
    </source>
</evidence>
<comment type="caution">
    <text evidence="7">The sequence shown here is derived from an EMBL/GenBank/DDBJ whole genome shotgun (WGS) entry which is preliminary data.</text>
</comment>
<evidence type="ECO:0000256" key="3">
    <source>
        <dbReference type="ARBA" id="ARBA00022723"/>
    </source>
</evidence>
<keyword evidence="5" id="KW-0408">Iron</keyword>
<evidence type="ECO:0000256" key="6">
    <source>
        <dbReference type="SAM" id="SignalP"/>
    </source>
</evidence>
<feature type="chain" id="PRO_5045370898" evidence="6">
    <location>
        <begin position="23"/>
        <end position="146"/>
    </location>
</feature>
<accession>A0ABU1F8S3</accession>
<keyword evidence="6" id="KW-0732">Signal</keyword>
<protein>
    <submittedName>
        <fullName evidence="7">Cytochrome c</fullName>
    </submittedName>
</protein>
<evidence type="ECO:0000256" key="2">
    <source>
        <dbReference type="ARBA" id="ARBA00022617"/>
    </source>
</evidence>
<dbReference type="PRINTS" id="PR00608">
    <property type="entry name" value="CYTCHROMECII"/>
</dbReference>
<dbReference type="InterPro" id="IPR010980">
    <property type="entry name" value="Cyt_c/b562"/>
</dbReference>
<keyword evidence="3" id="KW-0479">Metal-binding</keyword>
<dbReference type="InterPro" id="IPR002321">
    <property type="entry name" value="Cyt_c_II"/>
</dbReference>
<dbReference type="PROSITE" id="PS51009">
    <property type="entry name" value="CYTCII"/>
    <property type="match status" value="1"/>
</dbReference>
<keyword evidence="8" id="KW-1185">Reference proteome</keyword>
<keyword evidence="1" id="KW-0813">Transport</keyword>
<organism evidence="7 8">
    <name type="scientific">Ruixingdingia sedimenti</name>
    <dbReference type="NCBI Taxonomy" id="3073604"/>
    <lineage>
        <taxon>Bacteria</taxon>
        <taxon>Pseudomonadati</taxon>
        <taxon>Pseudomonadota</taxon>
        <taxon>Alphaproteobacteria</taxon>
        <taxon>Rhodobacterales</taxon>
        <taxon>Paracoccaceae</taxon>
        <taxon>Ruixingdingia</taxon>
    </lineage>
</organism>
<dbReference type="InterPro" id="IPR012127">
    <property type="entry name" value="Cyt_c_prime"/>
</dbReference>
<keyword evidence="4" id="KW-0249">Electron transport</keyword>
<evidence type="ECO:0000256" key="5">
    <source>
        <dbReference type="ARBA" id="ARBA00023004"/>
    </source>
</evidence>
<dbReference type="SUPFAM" id="SSF47175">
    <property type="entry name" value="Cytochromes"/>
    <property type="match status" value="1"/>
</dbReference>
<keyword evidence="2" id="KW-0349">Heme</keyword>
<dbReference type="EMBL" id="JAVKPH010000012">
    <property type="protein sequence ID" value="MDR5653284.1"/>
    <property type="molecule type" value="Genomic_DNA"/>
</dbReference>
<evidence type="ECO:0000256" key="4">
    <source>
        <dbReference type="ARBA" id="ARBA00022982"/>
    </source>
</evidence>
<dbReference type="InterPro" id="IPR015984">
    <property type="entry name" value="Cyt_c_prime_subgr"/>
</dbReference>
<dbReference type="PIRSF" id="PIRSF000027">
    <property type="entry name" value="Cytc_c_prime"/>
    <property type="match status" value="1"/>
</dbReference>